<keyword evidence="3" id="KW-1185">Reference proteome</keyword>
<gene>
    <name evidence="2" type="ORF">FAZ15_06500</name>
</gene>
<dbReference type="OrthoDB" id="1375905at2"/>
<comment type="caution">
    <text evidence="2">The sequence shown here is derived from an EMBL/GenBank/DDBJ whole genome shotgun (WGS) entry which is preliminary data.</text>
</comment>
<dbReference type="InterPro" id="IPR024284">
    <property type="entry name" value="DUF3826"/>
</dbReference>
<organism evidence="2 3">
    <name type="scientific">Sphingobacterium olei</name>
    <dbReference type="NCBI Taxonomy" id="2571155"/>
    <lineage>
        <taxon>Bacteria</taxon>
        <taxon>Pseudomonadati</taxon>
        <taxon>Bacteroidota</taxon>
        <taxon>Sphingobacteriia</taxon>
        <taxon>Sphingobacteriales</taxon>
        <taxon>Sphingobacteriaceae</taxon>
        <taxon>Sphingobacterium</taxon>
    </lineage>
</organism>
<dbReference type="Proteomes" id="UP000306808">
    <property type="component" value="Unassembled WGS sequence"/>
</dbReference>
<dbReference type="RefSeq" id="WP_136900499.1">
    <property type="nucleotide sequence ID" value="NZ_SUME01000002.1"/>
</dbReference>
<proteinExistence type="predicted"/>
<accession>A0A4U0P4A1</accession>
<dbReference type="Pfam" id="PF12875">
    <property type="entry name" value="DUF3826"/>
    <property type="match status" value="1"/>
</dbReference>
<protein>
    <submittedName>
        <fullName evidence="2">DUF3826 domain-containing protein</fullName>
    </submittedName>
</protein>
<name>A0A4U0P4A1_9SPHI</name>
<feature type="coiled-coil region" evidence="1">
    <location>
        <begin position="62"/>
        <end position="89"/>
    </location>
</feature>
<evidence type="ECO:0000313" key="2">
    <source>
        <dbReference type="EMBL" id="TJZ62155.1"/>
    </source>
</evidence>
<evidence type="ECO:0000313" key="3">
    <source>
        <dbReference type="Proteomes" id="UP000306808"/>
    </source>
</evidence>
<reference evidence="2 3" key="1">
    <citation type="submission" date="2019-04" db="EMBL/GenBank/DDBJ databases">
        <title>Sphingobacterium olei sp. nov., isolated from oil-contaminated soil.</title>
        <authorList>
            <person name="Liu B."/>
        </authorList>
    </citation>
    <scope>NUCLEOTIDE SEQUENCE [LARGE SCALE GENOMIC DNA]</scope>
    <source>
        <strain evidence="2 3">HAL-9</strain>
    </source>
</reference>
<sequence>MRGLQTFYFIFFVFAFNKVSAQDSRQEYLKVITDRADKIVATLGIQDSAQYYKVRTLVVNEYDQVNTHHEEKQREIQDLKEKFKSDSEVQKAKIAKLEQSKAKKLKKMNAKYVSNLSKLLTNEQVEGVKNGMTYGVLPKTYIAFQEMIPSLTVEQKQFVLSNLTEARELAMAEPGSKEKHAVFGKYKGRINNYLAKEGYDLKEEGAKWQERIKNKKSTL</sequence>
<keyword evidence="1" id="KW-0175">Coiled coil</keyword>
<evidence type="ECO:0000256" key="1">
    <source>
        <dbReference type="SAM" id="Coils"/>
    </source>
</evidence>
<dbReference type="EMBL" id="SUME01000002">
    <property type="protein sequence ID" value="TJZ62155.1"/>
    <property type="molecule type" value="Genomic_DNA"/>
</dbReference>
<dbReference type="AlphaFoldDB" id="A0A4U0P4A1"/>